<comment type="caution">
    <text evidence="1">The sequence shown here is derived from an EMBL/GenBank/DDBJ whole genome shotgun (WGS) entry which is preliminary data.</text>
</comment>
<keyword evidence="2" id="KW-1185">Reference proteome</keyword>
<organism evidence="1 2">
    <name type="scientific">Inconstantimicrobium mannanitabidum</name>
    <dbReference type="NCBI Taxonomy" id="1604901"/>
    <lineage>
        <taxon>Bacteria</taxon>
        <taxon>Bacillati</taxon>
        <taxon>Bacillota</taxon>
        <taxon>Clostridia</taxon>
        <taxon>Eubacteriales</taxon>
        <taxon>Clostridiaceae</taxon>
        <taxon>Inconstantimicrobium</taxon>
    </lineage>
</organism>
<proteinExistence type="predicted"/>
<sequence>MFELNILNGFKTVGSFILYKDTLAFMIGPDNTGEKLGVMRLGGHIEENESYLQTLEREIKEEGSIEVNFLNSPNTFYKRNWNDNNYDEIIDEIPLDIKPLIIVGDKVRSTAVFLSYTEKEPKPSSEACGIIFLKENEVKRICSEKLRLRDFLDSGGKLIQQKEIDYNMEMYAGVHLTFLNRLIADNNNLVNRFINGKLI</sequence>
<dbReference type="Proteomes" id="UP001058074">
    <property type="component" value="Unassembled WGS sequence"/>
</dbReference>
<dbReference type="EMBL" id="BROD01000001">
    <property type="protein sequence ID" value="GKX66357.1"/>
    <property type="molecule type" value="Genomic_DNA"/>
</dbReference>
<gene>
    <name evidence="1" type="ORF">rsdtw13_16150</name>
</gene>
<reference evidence="1" key="1">
    <citation type="journal article" date="2025" name="Int. J. Syst. Evol. Microbiol.">
        <title>Inconstantimicrobium mannanitabidum sp. nov., a novel member of the family Clostridiaceae isolated from anoxic soil under the treatment of reductive soil disinfestation.</title>
        <authorList>
            <person name="Ueki A."/>
            <person name="Tonouchi A."/>
            <person name="Honma S."/>
            <person name="Kaku N."/>
            <person name="Ueki K."/>
        </authorList>
    </citation>
    <scope>NUCLEOTIDE SEQUENCE</scope>
    <source>
        <strain evidence="1">TW13</strain>
    </source>
</reference>
<evidence type="ECO:0000313" key="1">
    <source>
        <dbReference type="EMBL" id="GKX66357.1"/>
    </source>
</evidence>
<evidence type="ECO:0000313" key="2">
    <source>
        <dbReference type="Proteomes" id="UP001058074"/>
    </source>
</evidence>
<accession>A0ACB5RB54</accession>
<name>A0ACB5RB54_9CLOT</name>
<protein>
    <submittedName>
        <fullName evidence="1">DNA mismatch repair protein MutT</fullName>
    </submittedName>
</protein>